<feature type="region of interest" description="Disordered" evidence="8">
    <location>
        <begin position="111"/>
        <end position="143"/>
    </location>
</feature>
<reference evidence="10 11" key="1">
    <citation type="journal article" date="2019" name="Mol. Ecol. Resour.">
        <title>Chromosome-level genome assembly of Triplophysa tibetana, a fish adapted to the harsh high-altitude environment of the Tibetan Plateau.</title>
        <authorList>
            <person name="Yang X."/>
            <person name="Liu H."/>
            <person name="Ma Z."/>
            <person name="Zou Y."/>
            <person name="Zou M."/>
            <person name="Mao Y."/>
            <person name="Li X."/>
            <person name="Wang H."/>
            <person name="Chen T."/>
            <person name="Wang W."/>
            <person name="Yang R."/>
        </authorList>
    </citation>
    <scope>NUCLEOTIDE SEQUENCE [LARGE SCALE GENOMIC DNA]</scope>
    <source>
        <strain evidence="10">TTIB1903HZAU</strain>
        <tissue evidence="10">Muscle</tissue>
    </source>
</reference>
<comment type="caution">
    <text evidence="10">The sequence shown here is derived from an EMBL/GenBank/DDBJ whole genome shotgun (WGS) entry which is preliminary data.</text>
</comment>
<dbReference type="EMBL" id="SOYY01000007">
    <property type="protein sequence ID" value="KAA0718653.1"/>
    <property type="molecule type" value="Genomic_DNA"/>
</dbReference>
<name>A0A5A9P9S1_9TELE</name>
<feature type="domain" description="C2H2-type" evidence="9">
    <location>
        <begin position="216"/>
        <end position="245"/>
    </location>
</feature>
<dbReference type="InterPro" id="IPR007863">
    <property type="entry name" value="Peptidase_M16_C"/>
</dbReference>
<keyword evidence="10" id="KW-0378">Hydrolase</keyword>
<dbReference type="GO" id="GO:0016485">
    <property type="term" value="P:protein processing"/>
    <property type="evidence" value="ECO:0007669"/>
    <property type="project" value="TreeGrafter"/>
</dbReference>
<evidence type="ECO:0000256" key="6">
    <source>
        <dbReference type="ARBA" id="ARBA00023242"/>
    </source>
</evidence>
<evidence type="ECO:0000256" key="3">
    <source>
        <dbReference type="ARBA" id="ARBA00022737"/>
    </source>
</evidence>
<dbReference type="GO" id="GO:0008270">
    <property type="term" value="F:zinc ion binding"/>
    <property type="evidence" value="ECO:0007669"/>
    <property type="project" value="UniProtKB-KW"/>
</dbReference>
<dbReference type="PANTHER" id="PTHR43016:SF13">
    <property type="entry name" value="PRESEQUENCE PROTEASE, MITOCHONDRIAL"/>
    <property type="match status" value="1"/>
</dbReference>
<dbReference type="SUPFAM" id="SSF63411">
    <property type="entry name" value="LuxS/MPP-like metallohydrolase"/>
    <property type="match status" value="1"/>
</dbReference>
<dbReference type="FunFam" id="3.30.160.60:FF:000021">
    <property type="entry name" value="Basic krueppel-like factor 3"/>
    <property type="match status" value="1"/>
</dbReference>
<evidence type="ECO:0000256" key="7">
    <source>
        <dbReference type="PROSITE-ProRule" id="PRU00042"/>
    </source>
</evidence>
<keyword evidence="4 7" id="KW-0863">Zinc-finger</keyword>
<keyword evidence="10" id="KW-0645">Protease</keyword>
<dbReference type="CDD" id="cd21586">
    <property type="entry name" value="KLF6_N"/>
    <property type="match status" value="1"/>
</dbReference>
<evidence type="ECO:0000256" key="5">
    <source>
        <dbReference type="ARBA" id="ARBA00022833"/>
    </source>
</evidence>
<dbReference type="InterPro" id="IPR011765">
    <property type="entry name" value="Pept_M16_N"/>
</dbReference>
<dbReference type="InterPro" id="IPR011249">
    <property type="entry name" value="Metalloenz_LuxS/M16"/>
</dbReference>
<evidence type="ECO:0000313" key="11">
    <source>
        <dbReference type="Proteomes" id="UP000324632"/>
    </source>
</evidence>
<keyword evidence="6" id="KW-0539">Nucleus</keyword>
<comment type="subcellular location">
    <subcellularLocation>
        <location evidence="1">Nucleus</location>
    </subcellularLocation>
</comment>
<proteinExistence type="predicted"/>
<dbReference type="InterPro" id="IPR036236">
    <property type="entry name" value="Znf_C2H2_sf"/>
</dbReference>
<dbReference type="Gene3D" id="3.30.830.10">
    <property type="entry name" value="Metalloenzyme, LuxS/M16 peptidase-like"/>
    <property type="match status" value="2"/>
</dbReference>
<keyword evidence="11" id="KW-1185">Reference proteome</keyword>
<dbReference type="Pfam" id="PF00675">
    <property type="entry name" value="Peptidase_M16"/>
    <property type="match status" value="1"/>
</dbReference>
<dbReference type="SMART" id="SM00355">
    <property type="entry name" value="ZnF_C2H2"/>
    <property type="match status" value="2"/>
</dbReference>
<protein>
    <submittedName>
        <fullName evidence="10">Presequence protease, mitochondrial</fullName>
    </submittedName>
</protein>
<evidence type="ECO:0000256" key="4">
    <source>
        <dbReference type="ARBA" id="ARBA00022771"/>
    </source>
</evidence>
<evidence type="ECO:0000259" key="9">
    <source>
        <dbReference type="PROSITE" id="PS50157"/>
    </source>
</evidence>
<dbReference type="GO" id="GO:0005634">
    <property type="term" value="C:nucleus"/>
    <property type="evidence" value="ECO:0007669"/>
    <property type="project" value="UniProtKB-SubCell"/>
</dbReference>
<dbReference type="GO" id="GO:0004222">
    <property type="term" value="F:metalloendopeptidase activity"/>
    <property type="evidence" value="ECO:0007669"/>
    <property type="project" value="TreeGrafter"/>
</dbReference>
<dbReference type="SUPFAM" id="SSF57667">
    <property type="entry name" value="beta-beta-alpha zinc fingers"/>
    <property type="match status" value="1"/>
</dbReference>
<evidence type="ECO:0000313" key="10">
    <source>
        <dbReference type="EMBL" id="KAA0718653.1"/>
    </source>
</evidence>
<dbReference type="GO" id="GO:0005759">
    <property type="term" value="C:mitochondrial matrix"/>
    <property type="evidence" value="ECO:0007669"/>
    <property type="project" value="TreeGrafter"/>
</dbReference>
<dbReference type="InterPro" id="IPR013087">
    <property type="entry name" value="Znf_C2H2_type"/>
</dbReference>
<dbReference type="Gene3D" id="3.30.160.60">
    <property type="entry name" value="Classic Zinc Finger"/>
    <property type="match status" value="2"/>
</dbReference>
<accession>A0A5A9P9S1</accession>
<keyword evidence="3" id="KW-0677">Repeat</keyword>
<dbReference type="Pfam" id="PF00096">
    <property type="entry name" value="zf-C2H2"/>
    <property type="match status" value="2"/>
</dbReference>
<evidence type="ECO:0000256" key="2">
    <source>
        <dbReference type="ARBA" id="ARBA00022723"/>
    </source>
</evidence>
<dbReference type="AlphaFoldDB" id="A0A5A9P9S1"/>
<organism evidence="10 11">
    <name type="scientific">Triplophysa tibetana</name>
    <dbReference type="NCBI Taxonomy" id="1572043"/>
    <lineage>
        <taxon>Eukaryota</taxon>
        <taxon>Metazoa</taxon>
        <taxon>Chordata</taxon>
        <taxon>Craniata</taxon>
        <taxon>Vertebrata</taxon>
        <taxon>Euteleostomi</taxon>
        <taxon>Actinopterygii</taxon>
        <taxon>Neopterygii</taxon>
        <taxon>Teleostei</taxon>
        <taxon>Ostariophysi</taxon>
        <taxon>Cypriniformes</taxon>
        <taxon>Nemacheilidae</taxon>
        <taxon>Triplophysa</taxon>
    </lineage>
</organism>
<dbReference type="PROSITE" id="PS50157">
    <property type="entry name" value="ZINC_FINGER_C2H2_2"/>
    <property type="match status" value="2"/>
</dbReference>
<dbReference type="Pfam" id="PF05193">
    <property type="entry name" value="Peptidase_M16_C"/>
    <property type="match status" value="1"/>
</dbReference>
<sequence>MDVIPMCGIFQELQSVLDTGYLSALPSLEEYWQQTCLELERYLQNEPYVSAADLRSACESDNLWNQFLRCCGTAGANTPPQQASVSKQDGVCKTPPHPDLKECFATSRQKIPSADVRSHPPGPGVSEQEYSVTNTPPTPPCSPLSDKEVLDIAPLSVIPAAELQEDVEREEELRGVESPEGRRRTHRCFFNGCRKVYTKSSHLKAHQRTHTGEKPYSCSWDGCEWRFARSDELTRHFRKHTGAKPFKCSHCDSFQGSWRSRGTSAVERALQYSVGKKIHGFSVTEVTAVPDLFLTAVKLTHDSTGAQYLHAARDDSNNLFSVQLRTTPMDSTGVPHILEHTVLCGSQRFPCRDPFFKMLNRSLSTFMNAFTASDYTMYPFSTQNAKDFQNLLSVYLDAVFFPCLRELDFWQEGWRLEHETPTDPSSRLVFKGVVFNEMKGVFSDNERVYGQHLQNKLLPDHTYSVVSGGEPLAIPDLTWEQLKQFHATHYHPSNARFFTYGDLPLEQHLEQIEREALSKFERTQPNTAVPPQTLWDKPRATHVTCSPDSLAPDPTKQNSLCISYLLGDITNTFETFTAEPSLLFDDLWSKLSILQSPDRAQNWF</sequence>
<gene>
    <name evidence="10" type="ORF">E1301_Tti021325</name>
</gene>
<evidence type="ECO:0000256" key="1">
    <source>
        <dbReference type="ARBA" id="ARBA00004123"/>
    </source>
</evidence>
<dbReference type="FunFam" id="3.30.830.10:FF:000011">
    <property type="entry name" value="Presequence protease, mitochondrial"/>
    <property type="match status" value="1"/>
</dbReference>
<evidence type="ECO:0000256" key="8">
    <source>
        <dbReference type="SAM" id="MobiDB-lite"/>
    </source>
</evidence>
<keyword evidence="2" id="KW-0479">Metal-binding</keyword>
<dbReference type="FunFam" id="3.30.160.60:FF:000018">
    <property type="entry name" value="Krueppel-like factor 15"/>
    <property type="match status" value="1"/>
</dbReference>
<dbReference type="PANTHER" id="PTHR43016">
    <property type="entry name" value="PRESEQUENCE PROTEASE"/>
    <property type="match status" value="1"/>
</dbReference>
<keyword evidence="5" id="KW-0862">Zinc</keyword>
<dbReference type="Proteomes" id="UP000324632">
    <property type="component" value="Chromosome 7"/>
</dbReference>
<feature type="domain" description="C2H2-type" evidence="9">
    <location>
        <begin position="186"/>
        <end position="215"/>
    </location>
</feature>
<dbReference type="PROSITE" id="PS00028">
    <property type="entry name" value="ZINC_FINGER_C2H2_1"/>
    <property type="match status" value="2"/>
</dbReference>